<protein>
    <submittedName>
        <fullName evidence="1">Uncharacterized protein</fullName>
    </submittedName>
</protein>
<accession>D5MII9</accession>
<name>D5MII9_METO1</name>
<dbReference type="HOGENOM" id="CLU_2647777_0_0_0"/>
<dbReference type="STRING" id="671143.DAMO_0240"/>
<sequence length="76" mass="8810">MWIHRGRLPLESLSIPRLYVGVDRQYHLVNRTRTRDKRNVALTAVGSHPCSMPACHATPRPPSRNHIASAWHLWYT</sequence>
<organism evidence="1 2">
    <name type="scientific">Methylomirabilis oxygeniifera</name>
    <dbReference type="NCBI Taxonomy" id="671143"/>
    <lineage>
        <taxon>Bacteria</taxon>
        <taxon>Candidatus Methylomirabilota</taxon>
        <taxon>Candidatus Methylomirabilia</taxon>
        <taxon>Candidatus Methylomirabilales</taxon>
        <taxon>Candidatus Methylomirabilaceae</taxon>
        <taxon>Candidatus Methylomirabilis</taxon>
    </lineage>
</organism>
<dbReference type="EMBL" id="FP565575">
    <property type="protein sequence ID" value="CBE67339.1"/>
    <property type="molecule type" value="Genomic_DNA"/>
</dbReference>
<evidence type="ECO:0000313" key="1">
    <source>
        <dbReference type="EMBL" id="CBE67339.1"/>
    </source>
</evidence>
<dbReference type="KEGG" id="mox:DAMO_0240"/>
<dbReference type="Proteomes" id="UP000006898">
    <property type="component" value="Chromosome"/>
</dbReference>
<dbReference type="AlphaFoldDB" id="D5MII9"/>
<reference evidence="1 2" key="1">
    <citation type="journal article" date="2010" name="Nature">
        <title>Nitrite-driven anaerobic methane oxidation by oxygenic bacteria.</title>
        <authorList>
            <person name="Ettwig K.F."/>
            <person name="Butler M.K."/>
            <person name="Le Paslier D."/>
            <person name="Pelletier E."/>
            <person name="Mangenot S."/>
            <person name="Kuypers M.M.M."/>
            <person name="Schreiber F."/>
            <person name="Dutilh B.E."/>
            <person name="Zedelius J."/>
            <person name="de Beer D."/>
            <person name="Gloerich J."/>
            <person name="Wessels H.J.C.T."/>
            <person name="van Allen T."/>
            <person name="Luesken F."/>
            <person name="Wu M."/>
            <person name="van de Pas-Schoonen K.T."/>
            <person name="Op den Camp H.J.M."/>
            <person name="Janssen-Megens E.M."/>
            <person name="Francoijs K-J."/>
            <person name="Stunnenberg H."/>
            <person name="Weissenbach J."/>
            <person name="Jetten M.S.M."/>
            <person name="Strous M."/>
        </authorList>
    </citation>
    <scope>NUCLEOTIDE SEQUENCE [LARGE SCALE GENOMIC DNA]</scope>
</reference>
<proteinExistence type="predicted"/>
<evidence type="ECO:0000313" key="2">
    <source>
        <dbReference type="Proteomes" id="UP000006898"/>
    </source>
</evidence>
<gene>
    <name evidence="1" type="ORF">DAMO_0240</name>
</gene>